<dbReference type="Gene3D" id="3.90.70.10">
    <property type="entry name" value="Cysteine proteinases"/>
    <property type="match status" value="1"/>
</dbReference>
<feature type="domain" description="Peptidase C1A papain C-terminal" evidence="3">
    <location>
        <begin position="145"/>
        <end position="391"/>
    </location>
</feature>
<dbReference type="EMBL" id="JBANRG010000045">
    <property type="protein sequence ID" value="KAK7446040.1"/>
    <property type="molecule type" value="Genomic_DNA"/>
</dbReference>
<feature type="region of interest" description="Disordered" evidence="2">
    <location>
        <begin position="1"/>
        <end position="150"/>
    </location>
</feature>
<feature type="compositionally biased region" description="Acidic residues" evidence="2">
    <location>
        <begin position="39"/>
        <end position="66"/>
    </location>
</feature>
<gene>
    <name evidence="4" type="ORF">VKT23_014663</name>
</gene>
<name>A0ABR1IZY4_9AGAR</name>
<feature type="compositionally biased region" description="Low complexity" evidence="2">
    <location>
        <begin position="10"/>
        <end position="21"/>
    </location>
</feature>
<keyword evidence="5" id="KW-1185">Reference proteome</keyword>
<protein>
    <recommendedName>
        <fullName evidence="3">Peptidase C1A papain C-terminal domain-containing protein</fullName>
    </recommendedName>
</protein>
<feature type="compositionally biased region" description="Basic and acidic residues" evidence="2">
    <location>
        <begin position="124"/>
        <end position="150"/>
    </location>
</feature>
<dbReference type="Proteomes" id="UP001498398">
    <property type="component" value="Unassembled WGS sequence"/>
</dbReference>
<evidence type="ECO:0000256" key="1">
    <source>
        <dbReference type="ARBA" id="ARBA00008455"/>
    </source>
</evidence>
<dbReference type="PANTHER" id="PTHR12411">
    <property type="entry name" value="CYSTEINE PROTEASE FAMILY C1-RELATED"/>
    <property type="match status" value="1"/>
</dbReference>
<evidence type="ECO:0000259" key="3">
    <source>
        <dbReference type="SMART" id="SM00645"/>
    </source>
</evidence>
<dbReference type="Pfam" id="PF00112">
    <property type="entry name" value="Peptidase_C1"/>
    <property type="match status" value="1"/>
</dbReference>
<dbReference type="CDD" id="cd02619">
    <property type="entry name" value="Peptidase_C1"/>
    <property type="match status" value="1"/>
</dbReference>
<comment type="similarity">
    <text evidence="1">Belongs to the peptidase C1 family.</text>
</comment>
<evidence type="ECO:0000313" key="4">
    <source>
        <dbReference type="EMBL" id="KAK7446040.1"/>
    </source>
</evidence>
<sequence>MHHQNDYDYDSGSGDSSENESQTLNRENQANSYYGSGDSDSEEVQNCDLEDFSNECAETEDEDPDSYDSGRDYPQVGNEWEESEETSDEDDSDHNPSDGSDYDSRDDSQTEEDSCGCGSSRHGHIPDPPDHRDIYFEPDADIPRPHDGIDLRDHNFPVYSQGKMMSCTAHAVAAAFEFDVRRQNLTDLTDFSPSRLFIWYHARQKLSDHDAVLKNCGTNIRDAIKSLDPKVHGYGVCSEEDWSYEIAESNPKTHYFRKAKGVLAKAARRPPKPAYQQALHHKAVKYYSFNGQGKILLNKLINCLDQHYPFVFAMNTYGLLGARSVRKTGIFNMPVPNKIKNKPKESHAVMAVGYDPEKKRFIIRNSWGTGFGDHGHFTMPYEYALKHCYGFWTIRLVSSIPSRG</sequence>
<organism evidence="4 5">
    <name type="scientific">Marasmiellus scandens</name>
    <dbReference type="NCBI Taxonomy" id="2682957"/>
    <lineage>
        <taxon>Eukaryota</taxon>
        <taxon>Fungi</taxon>
        <taxon>Dikarya</taxon>
        <taxon>Basidiomycota</taxon>
        <taxon>Agaricomycotina</taxon>
        <taxon>Agaricomycetes</taxon>
        <taxon>Agaricomycetidae</taxon>
        <taxon>Agaricales</taxon>
        <taxon>Marasmiineae</taxon>
        <taxon>Omphalotaceae</taxon>
        <taxon>Marasmiellus</taxon>
    </lineage>
</organism>
<proteinExistence type="inferred from homology"/>
<feature type="compositionally biased region" description="Acidic residues" evidence="2">
    <location>
        <begin position="79"/>
        <end position="92"/>
    </location>
</feature>
<dbReference type="SMART" id="SM00645">
    <property type="entry name" value="Pept_C1"/>
    <property type="match status" value="1"/>
</dbReference>
<feature type="compositionally biased region" description="Polar residues" evidence="2">
    <location>
        <begin position="22"/>
        <end position="34"/>
    </location>
</feature>
<accession>A0ABR1IZY4</accession>
<dbReference type="InterPro" id="IPR038765">
    <property type="entry name" value="Papain-like_cys_pep_sf"/>
</dbReference>
<evidence type="ECO:0000313" key="5">
    <source>
        <dbReference type="Proteomes" id="UP001498398"/>
    </source>
</evidence>
<evidence type="ECO:0000256" key="2">
    <source>
        <dbReference type="SAM" id="MobiDB-lite"/>
    </source>
</evidence>
<comment type="caution">
    <text evidence="4">The sequence shown here is derived from an EMBL/GenBank/DDBJ whole genome shotgun (WGS) entry which is preliminary data.</text>
</comment>
<dbReference type="InterPro" id="IPR000668">
    <property type="entry name" value="Peptidase_C1A_C"/>
</dbReference>
<dbReference type="InterPro" id="IPR013128">
    <property type="entry name" value="Peptidase_C1A"/>
</dbReference>
<dbReference type="SUPFAM" id="SSF54001">
    <property type="entry name" value="Cysteine proteinases"/>
    <property type="match status" value="1"/>
</dbReference>
<reference evidence="4 5" key="1">
    <citation type="submission" date="2024-01" db="EMBL/GenBank/DDBJ databases">
        <title>A draft genome for the cacao thread blight pathogen Marasmiellus scandens.</title>
        <authorList>
            <person name="Baruah I.K."/>
            <person name="Leung J."/>
            <person name="Bukari Y."/>
            <person name="Amoako-Attah I."/>
            <person name="Meinhardt L.W."/>
            <person name="Bailey B.A."/>
            <person name="Cohen S.P."/>
        </authorList>
    </citation>
    <scope>NUCLEOTIDE SEQUENCE [LARGE SCALE GENOMIC DNA]</scope>
    <source>
        <strain evidence="4 5">GH-19</strain>
    </source>
</reference>